<proteinExistence type="predicted"/>
<dbReference type="Proteomes" id="UP001432251">
    <property type="component" value="Chromosome"/>
</dbReference>
<dbReference type="EMBL" id="CP146022">
    <property type="protein sequence ID" value="WWQ65531.1"/>
    <property type="molecule type" value="Genomic_DNA"/>
</dbReference>
<reference evidence="1" key="1">
    <citation type="journal article" date="2025" name="Int. J. Syst. Evol. Microbiol.">
        <title>Streptomyces citrinus sp. nov., with yellow diffusible pigment.</title>
        <authorList>
            <person name="He Y."/>
            <person name="Yang E."/>
            <person name="Xu J."/>
            <person name="Sun Y."/>
            <person name="Sun L."/>
        </authorList>
    </citation>
    <scope>NUCLEOTIDE SEQUENCE</scope>
    <source>
        <strain evidence="1">Q6</strain>
    </source>
</reference>
<name>A0ACD5AE78_9ACTN</name>
<dbReference type="EC" id="2.4.-.-" evidence="1"/>
<evidence type="ECO:0000313" key="2">
    <source>
        <dbReference type="Proteomes" id="UP001432251"/>
    </source>
</evidence>
<keyword evidence="2" id="KW-1185">Reference proteome</keyword>
<protein>
    <submittedName>
        <fullName evidence="1">Glycosyltransferase</fullName>
        <ecNumber evidence="1">2.4.-.-</ecNumber>
    </submittedName>
</protein>
<evidence type="ECO:0000313" key="1">
    <source>
        <dbReference type="EMBL" id="WWQ65531.1"/>
    </source>
</evidence>
<sequence>MRGARGTVPHDRLGARALAAARDAVTAEQVRELRTRHGLTPGLTGLYVGGLDAAQRVPFLLAAADAVADRLPGFRLLVAGDGERRAAVERHGPHVVSVGPVDGPDKALLGAAADVMLMPGLVGPCAADAFALRTPLVTTRWPVHAPEFGCLDDGRNAVVTPDDRGAYADAVAELLTRPRRLACLRRACRADAQRLPAEDAAARSGHGVEGVLHGTT</sequence>
<accession>A0ACD5AE78</accession>
<keyword evidence="1" id="KW-0808">Transferase</keyword>
<organism evidence="1 2">
    <name type="scientific">Streptomyces citrinus</name>
    <dbReference type="NCBI Taxonomy" id="3118173"/>
    <lineage>
        <taxon>Bacteria</taxon>
        <taxon>Bacillati</taxon>
        <taxon>Actinomycetota</taxon>
        <taxon>Actinomycetes</taxon>
        <taxon>Kitasatosporales</taxon>
        <taxon>Streptomycetaceae</taxon>
        <taxon>Streptomyces</taxon>
    </lineage>
</organism>
<keyword evidence="1" id="KW-0328">Glycosyltransferase</keyword>
<gene>
    <name evidence="1" type="ORF">V2W30_20880</name>
</gene>